<protein>
    <recommendedName>
        <fullName evidence="5">Mucin-15</fullName>
    </recommendedName>
</protein>
<name>A0AA88SYP2_CHASR</name>
<evidence type="ECO:0008006" key="5">
    <source>
        <dbReference type="Google" id="ProtNLM"/>
    </source>
</evidence>
<evidence type="ECO:0000256" key="2">
    <source>
        <dbReference type="SAM" id="Phobius"/>
    </source>
</evidence>
<dbReference type="PANTHER" id="PTHR45427:SF1">
    <property type="entry name" value="MUCIN-15"/>
    <property type="match status" value="1"/>
</dbReference>
<gene>
    <name evidence="3" type="ORF">Q5P01_006374</name>
</gene>
<dbReference type="Proteomes" id="UP001187415">
    <property type="component" value="Unassembled WGS sequence"/>
</dbReference>
<feature type="region of interest" description="Disordered" evidence="1">
    <location>
        <begin position="129"/>
        <end position="165"/>
    </location>
</feature>
<feature type="transmembrane region" description="Helical" evidence="2">
    <location>
        <begin position="297"/>
        <end position="321"/>
    </location>
</feature>
<sequence>MARKQEAIWRFILTCWQLGEEILLPVHLFSSDIRIRAEEAEMGAYLKITAGLLLFIQAFQLASLQESTDSTGITIDKSWLRHLPKNSSGTPNATVNEEDTIAMDQSSGIASGFMASFSEEEQNLIGHNETFDDLEDPYSLAPNDTTKKTELPSSTVSPTPTTTLLTNSTQINETEAEDGFHNSTQTPQLSTTLLIPNNSNLTDLQSTTLDPELTNATESSGTTTATTTTTTETNETSTVTISSTTVVPSETPETSTVTITTTTVNTPVKANITDKDAAPGGSSERGFASDSQHNKKYVAWAAILGTAVAVISVGLVIYIVLKNRRDKGFSHRKLVEDYPSEPVHRLDNNEPLDLTFGGSAYYNPALQGDNIQMTNFPGQR</sequence>
<dbReference type="Pfam" id="PF15672">
    <property type="entry name" value="Mucin15"/>
    <property type="match status" value="1"/>
</dbReference>
<dbReference type="PANTHER" id="PTHR45427">
    <property type="entry name" value="MUCIN-15"/>
    <property type="match status" value="1"/>
</dbReference>
<reference evidence="3" key="1">
    <citation type="submission" date="2023-07" db="EMBL/GenBank/DDBJ databases">
        <title>Chromosome-level Genome Assembly of Striped Snakehead (Channa striata).</title>
        <authorList>
            <person name="Liu H."/>
        </authorList>
    </citation>
    <scope>NUCLEOTIDE SEQUENCE</scope>
    <source>
        <strain evidence="3">Gz</strain>
        <tissue evidence="3">Muscle</tissue>
    </source>
</reference>
<keyword evidence="4" id="KW-1185">Reference proteome</keyword>
<comment type="caution">
    <text evidence="3">The sequence shown here is derived from an EMBL/GenBank/DDBJ whole genome shotgun (WGS) entry which is preliminary data.</text>
</comment>
<accession>A0AA88SYP2</accession>
<feature type="compositionally biased region" description="Low complexity" evidence="1">
    <location>
        <begin position="214"/>
        <end position="232"/>
    </location>
</feature>
<evidence type="ECO:0000256" key="1">
    <source>
        <dbReference type="SAM" id="MobiDB-lite"/>
    </source>
</evidence>
<evidence type="ECO:0000313" key="3">
    <source>
        <dbReference type="EMBL" id="KAK2853713.1"/>
    </source>
</evidence>
<dbReference type="InterPro" id="IPR031371">
    <property type="entry name" value="Mucin-15"/>
</dbReference>
<organism evidence="3 4">
    <name type="scientific">Channa striata</name>
    <name type="common">Snakehead murrel</name>
    <name type="synonym">Ophicephalus striatus</name>
    <dbReference type="NCBI Taxonomy" id="64152"/>
    <lineage>
        <taxon>Eukaryota</taxon>
        <taxon>Metazoa</taxon>
        <taxon>Chordata</taxon>
        <taxon>Craniata</taxon>
        <taxon>Vertebrata</taxon>
        <taxon>Euteleostomi</taxon>
        <taxon>Actinopterygii</taxon>
        <taxon>Neopterygii</taxon>
        <taxon>Teleostei</taxon>
        <taxon>Neoteleostei</taxon>
        <taxon>Acanthomorphata</taxon>
        <taxon>Anabantaria</taxon>
        <taxon>Anabantiformes</taxon>
        <taxon>Channoidei</taxon>
        <taxon>Channidae</taxon>
        <taxon>Channa</taxon>
    </lineage>
</organism>
<keyword evidence="2" id="KW-0812">Transmembrane</keyword>
<feature type="compositionally biased region" description="Low complexity" evidence="1">
    <location>
        <begin position="151"/>
        <end position="165"/>
    </location>
</feature>
<proteinExistence type="predicted"/>
<keyword evidence="2" id="KW-1133">Transmembrane helix</keyword>
<dbReference type="AlphaFoldDB" id="A0AA88SYP2"/>
<dbReference type="EMBL" id="JAUPFM010000004">
    <property type="protein sequence ID" value="KAK2853713.1"/>
    <property type="molecule type" value="Genomic_DNA"/>
</dbReference>
<keyword evidence="2" id="KW-0472">Membrane</keyword>
<feature type="region of interest" description="Disordered" evidence="1">
    <location>
        <begin position="212"/>
        <end position="232"/>
    </location>
</feature>
<evidence type="ECO:0000313" key="4">
    <source>
        <dbReference type="Proteomes" id="UP001187415"/>
    </source>
</evidence>